<evidence type="ECO:0000313" key="3">
    <source>
        <dbReference type="Proteomes" id="UP001163266"/>
    </source>
</evidence>
<proteinExistence type="predicted"/>
<keyword evidence="3" id="KW-1185">Reference proteome</keyword>
<dbReference type="EMBL" id="CP110257">
    <property type="protein sequence ID" value="UZD55265.1"/>
    <property type="molecule type" value="Genomic_DNA"/>
</dbReference>
<organism evidence="2 3">
    <name type="scientific">Caldimonas aquatica</name>
    <dbReference type="NCBI Taxonomy" id="376175"/>
    <lineage>
        <taxon>Bacteria</taxon>
        <taxon>Pseudomonadati</taxon>
        <taxon>Pseudomonadota</taxon>
        <taxon>Betaproteobacteria</taxon>
        <taxon>Burkholderiales</taxon>
        <taxon>Sphaerotilaceae</taxon>
        <taxon>Caldimonas</taxon>
    </lineage>
</organism>
<dbReference type="RefSeq" id="WP_264893023.1">
    <property type="nucleotide sequence ID" value="NZ_CP110257.1"/>
</dbReference>
<dbReference type="InterPro" id="IPR037401">
    <property type="entry name" value="SnoaL-like"/>
</dbReference>
<dbReference type="InterPro" id="IPR032710">
    <property type="entry name" value="NTF2-like_dom_sf"/>
</dbReference>
<protein>
    <submittedName>
        <fullName evidence="2">Nuclear transport factor 2 family protein</fullName>
    </submittedName>
</protein>
<feature type="domain" description="SnoaL-like" evidence="1">
    <location>
        <begin position="24"/>
        <end position="126"/>
    </location>
</feature>
<dbReference type="Gene3D" id="3.10.450.50">
    <property type="match status" value="1"/>
</dbReference>
<dbReference type="Pfam" id="PF12680">
    <property type="entry name" value="SnoaL_2"/>
    <property type="match status" value="1"/>
</dbReference>
<accession>A0ABY6MTD8</accession>
<sequence length="156" mass="18301">MQADRPAAAPAPPPDRAAPVERLVRFFESMTEADLERLDEIYHPRCRFKDPFQEVQGLEAVRGVYAHMYRSLVAPRFVVHHRIVQGRDCMLLWDFLFAFRRSPSQPQRVRGCSHLVLDDEGRIAEHRDYWDAAEELYEKLPVLGSLMRWLKKQVRA</sequence>
<evidence type="ECO:0000313" key="2">
    <source>
        <dbReference type="EMBL" id="UZD55265.1"/>
    </source>
</evidence>
<evidence type="ECO:0000259" key="1">
    <source>
        <dbReference type="Pfam" id="PF12680"/>
    </source>
</evidence>
<reference evidence="2" key="1">
    <citation type="submission" date="2022-10" db="EMBL/GenBank/DDBJ databases">
        <title>Complete genome sequence of Schlegelella aquatica LMG 23380.</title>
        <authorList>
            <person name="Musilova J."/>
            <person name="Kourilova X."/>
            <person name="Bezdicek M."/>
            <person name="Hermankova K."/>
            <person name="Obruca S."/>
            <person name="Sedlar K."/>
        </authorList>
    </citation>
    <scope>NUCLEOTIDE SEQUENCE</scope>
    <source>
        <strain evidence="2">LMG 23380</strain>
    </source>
</reference>
<dbReference type="Proteomes" id="UP001163266">
    <property type="component" value="Chromosome"/>
</dbReference>
<dbReference type="SUPFAM" id="SSF54427">
    <property type="entry name" value="NTF2-like"/>
    <property type="match status" value="1"/>
</dbReference>
<gene>
    <name evidence="2" type="ORF">OMP39_01320</name>
</gene>
<name>A0ABY6MTD8_9BURK</name>